<sequence>MAEAVISETRSGRWRYICNTPLGVHFSNTTTKPQMTIPAYGTRDVEEWKQVLREAGYVPGGSDFVGRDAGCCVLLVALPACWALAPGARLEVPRRALPAVFVPLPALAEGETESRDCNEAVYLVLRVQEAAQQETRLVKSGKFKDLQRANVKFAITLMLKNYGLLDAVTSASLLSSESFEASQAGKEAVEALQQILEYFDSSARSLNVETLSGDKLDFVVKALDAADRRISTFLSLLPDSEVERAKKVILLENKKNLEEYEMALPGESYLNPAPKTA</sequence>
<protein>
    <submittedName>
        <fullName evidence="1">Uncharacterized protein</fullName>
    </submittedName>
</protein>
<name>A0AAD7XNG1_9STRA</name>
<keyword evidence="2" id="KW-1185">Reference proteome</keyword>
<dbReference type="Proteomes" id="UP001230188">
    <property type="component" value="Unassembled WGS sequence"/>
</dbReference>
<dbReference type="EMBL" id="JAQMWT010000015">
    <property type="protein sequence ID" value="KAJ8613951.1"/>
    <property type="molecule type" value="Genomic_DNA"/>
</dbReference>
<comment type="caution">
    <text evidence="1">The sequence shown here is derived from an EMBL/GenBank/DDBJ whole genome shotgun (WGS) entry which is preliminary data.</text>
</comment>
<reference evidence="1" key="1">
    <citation type="submission" date="2023-01" db="EMBL/GenBank/DDBJ databases">
        <title>Metagenome sequencing of chrysophaentin producing Chrysophaeum taylorii.</title>
        <authorList>
            <person name="Davison J."/>
            <person name="Bewley C."/>
        </authorList>
    </citation>
    <scope>NUCLEOTIDE SEQUENCE</scope>
    <source>
        <strain evidence="1">NIES-1699</strain>
    </source>
</reference>
<evidence type="ECO:0000313" key="2">
    <source>
        <dbReference type="Proteomes" id="UP001230188"/>
    </source>
</evidence>
<evidence type="ECO:0000313" key="1">
    <source>
        <dbReference type="EMBL" id="KAJ8613951.1"/>
    </source>
</evidence>
<dbReference type="AlphaFoldDB" id="A0AAD7XNG1"/>
<accession>A0AAD7XNG1</accession>
<gene>
    <name evidence="1" type="ORF">CTAYLR_008794</name>
</gene>
<organism evidence="1 2">
    <name type="scientific">Chrysophaeum taylorii</name>
    <dbReference type="NCBI Taxonomy" id="2483200"/>
    <lineage>
        <taxon>Eukaryota</taxon>
        <taxon>Sar</taxon>
        <taxon>Stramenopiles</taxon>
        <taxon>Ochrophyta</taxon>
        <taxon>Pelagophyceae</taxon>
        <taxon>Pelagomonadales</taxon>
        <taxon>Pelagomonadaceae</taxon>
        <taxon>Chrysophaeum</taxon>
    </lineage>
</organism>
<proteinExistence type="predicted"/>